<dbReference type="EC" id="2.1.2.2" evidence="2"/>
<evidence type="ECO:0000313" key="6">
    <source>
        <dbReference type="EMBL" id="TGL81148.1"/>
    </source>
</evidence>
<evidence type="ECO:0000256" key="1">
    <source>
        <dbReference type="ARBA" id="ARBA00005054"/>
    </source>
</evidence>
<dbReference type="SUPFAM" id="SSF53328">
    <property type="entry name" value="Formyltransferase"/>
    <property type="match status" value="1"/>
</dbReference>
<dbReference type="PANTHER" id="PTHR43369:SF2">
    <property type="entry name" value="PHOSPHORIBOSYLGLYCINAMIDE FORMYLTRANSFERASE"/>
    <property type="match status" value="1"/>
</dbReference>
<evidence type="ECO:0000313" key="7">
    <source>
        <dbReference type="Proteomes" id="UP000297613"/>
    </source>
</evidence>
<keyword evidence="4" id="KW-0658">Purine biosynthesis</keyword>
<dbReference type="GO" id="GO:0005829">
    <property type="term" value="C:cytosol"/>
    <property type="evidence" value="ECO:0007669"/>
    <property type="project" value="TreeGrafter"/>
</dbReference>
<evidence type="ECO:0000259" key="5">
    <source>
        <dbReference type="Pfam" id="PF00551"/>
    </source>
</evidence>
<reference evidence="6 7" key="1">
    <citation type="journal article" date="2019" name="PLoS Negl. Trop. Dis.">
        <title>Revisiting the worldwide diversity of Leptospira species in the environment.</title>
        <authorList>
            <person name="Vincent A.T."/>
            <person name="Schiettekatte O."/>
            <person name="Bourhy P."/>
            <person name="Veyrier F.J."/>
            <person name="Picardeau M."/>
        </authorList>
    </citation>
    <scope>NUCLEOTIDE SEQUENCE [LARGE SCALE GENOMIC DNA]</scope>
    <source>
        <strain evidence="6 7">201702445</strain>
    </source>
</reference>
<dbReference type="PANTHER" id="PTHR43369">
    <property type="entry name" value="PHOSPHORIBOSYLGLYCINAMIDE FORMYLTRANSFERASE"/>
    <property type="match status" value="1"/>
</dbReference>
<dbReference type="InterPro" id="IPR002376">
    <property type="entry name" value="Formyl_transf_N"/>
</dbReference>
<gene>
    <name evidence="6" type="ORF">EHQ83_14875</name>
</gene>
<dbReference type="GO" id="GO:0004644">
    <property type="term" value="F:phosphoribosylglycinamide formyltransferase activity"/>
    <property type="evidence" value="ECO:0007669"/>
    <property type="project" value="UniProtKB-EC"/>
</dbReference>
<dbReference type="EMBL" id="RQGM01000062">
    <property type="protein sequence ID" value="TGL81148.1"/>
    <property type="molecule type" value="Genomic_DNA"/>
</dbReference>
<dbReference type="Gene3D" id="3.40.50.170">
    <property type="entry name" value="Formyl transferase, N-terminal domain"/>
    <property type="match status" value="1"/>
</dbReference>
<name>A0A5F2AUS6_9LEPT</name>
<organism evidence="6 7">
    <name type="scientific">Leptospira yasudae</name>
    <dbReference type="NCBI Taxonomy" id="2202201"/>
    <lineage>
        <taxon>Bacteria</taxon>
        <taxon>Pseudomonadati</taxon>
        <taxon>Spirochaetota</taxon>
        <taxon>Spirochaetia</taxon>
        <taxon>Leptospirales</taxon>
        <taxon>Leptospiraceae</taxon>
        <taxon>Leptospira</taxon>
    </lineage>
</organism>
<evidence type="ECO:0000256" key="3">
    <source>
        <dbReference type="ARBA" id="ARBA00022679"/>
    </source>
</evidence>
<comment type="caution">
    <text evidence="6">The sequence shown here is derived from an EMBL/GenBank/DDBJ whole genome shotgun (WGS) entry which is preliminary data.</text>
</comment>
<dbReference type="AlphaFoldDB" id="A0A5F2AUS6"/>
<comment type="pathway">
    <text evidence="1">Purine metabolism; IMP biosynthesis via de novo pathway; N(2)-formyl-N(1)-(5-phospho-D-ribosyl)glycinamide from N(1)-(5-phospho-D-ribosyl)glycinamide (10-formyl THF route): step 1/1.</text>
</comment>
<dbReference type="Pfam" id="PF00551">
    <property type="entry name" value="Formyl_trans_N"/>
    <property type="match status" value="1"/>
</dbReference>
<dbReference type="RefSeq" id="WP_135573157.1">
    <property type="nucleotide sequence ID" value="NZ_RQGK01000015.1"/>
</dbReference>
<dbReference type="Proteomes" id="UP000297613">
    <property type="component" value="Unassembled WGS sequence"/>
</dbReference>
<sequence>MKIALLSTFTSVFLDLIIEQIYAQGLSIDCLILDSKGLSERDLKIIQERTGGFFSTYQPEKFESYAIPHFYVTNHNSDSAINIVKNRNIDVVVNAGTPRILGSNILQAPKVGVVNCHPGLLPEFRGCTCVEWAIYLDEQVGNTVHFMNSKIDEGPVILRGPMTFSKEDTYQSIRIKVYQENAALMAKGLKKIAVESLDPETLPLQGEGRYFQVIEEGKMQDMLLKIRDRKYKYQL</sequence>
<dbReference type="InterPro" id="IPR036477">
    <property type="entry name" value="Formyl_transf_N_sf"/>
</dbReference>
<accession>A0A5F2AUS6</accession>
<protein>
    <recommendedName>
        <fullName evidence="2">phosphoribosylglycinamide formyltransferase 1</fullName>
        <ecNumber evidence="2">2.1.2.2</ecNumber>
    </recommendedName>
</protein>
<keyword evidence="3" id="KW-0808">Transferase</keyword>
<feature type="domain" description="Formyl transferase N-terminal" evidence="5">
    <location>
        <begin position="1"/>
        <end position="185"/>
    </location>
</feature>
<dbReference type="GO" id="GO:0006189">
    <property type="term" value="P:'de novo' IMP biosynthetic process"/>
    <property type="evidence" value="ECO:0007669"/>
    <property type="project" value="TreeGrafter"/>
</dbReference>
<evidence type="ECO:0000256" key="4">
    <source>
        <dbReference type="ARBA" id="ARBA00022755"/>
    </source>
</evidence>
<proteinExistence type="predicted"/>
<evidence type="ECO:0000256" key="2">
    <source>
        <dbReference type="ARBA" id="ARBA00012254"/>
    </source>
</evidence>